<dbReference type="GO" id="GO:0003964">
    <property type="term" value="F:RNA-directed DNA polymerase activity"/>
    <property type="evidence" value="ECO:0007669"/>
    <property type="project" value="UniProtKB-KW"/>
</dbReference>
<feature type="compositionally biased region" description="Basic and acidic residues" evidence="1">
    <location>
        <begin position="495"/>
        <end position="506"/>
    </location>
</feature>
<feature type="region of interest" description="Disordered" evidence="1">
    <location>
        <begin position="824"/>
        <end position="845"/>
    </location>
</feature>
<feature type="domain" description="Retrotransposon gag" evidence="2">
    <location>
        <begin position="30"/>
        <end position="123"/>
    </location>
</feature>
<name>A0ABQ4Y7P4_9ASTR</name>
<organism evidence="3 4">
    <name type="scientific">Tanacetum coccineum</name>
    <dbReference type="NCBI Taxonomy" id="301880"/>
    <lineage>
        <taxon>Eukaryota</taxon>
        <taxon>Viridiplantae</taxon>
        <taxon>Streptophyta</taxon>
        <taxon>Embryophyta</taxon>
        <taxon>Tracheophyta</taxon>
        <taxon>Spermatophyta</taxon>
        <taxon>Magnoliopsida</taxon>
        <taxon>eudicotyledons</taxon>
        <taxon>Gunneridae</taxon>
        <taxon>Pentapetalae</taxon>
        <taxon>asterids</taxon>
        <taxon>campanulids</taxon>
        <taxon>Asterales</taxon>
        <taxon>Asteraceae</taxon>
        <taxon>Asteroideae</taxon>
        <taxon>Anthemideae</taxon>
        <taxon>Anthemidinae</taxon>
        <taxon>Tanacetum</taxon>
    </lineage>
</organism>
<feature type="compositionally biased region" description="Basic and acidic residues" evidence="1">
    <location>
        <begin position="429"/>
        <end position="443"/>
    </location>
</feature>
<dbReference type="PANTHER" id="PTHR33067">
    <property type="entry name" value="RNA-DIRECTED DNA POLYMERASE-RELATED"/>
    <property type="match status" value="1"/>
</dbReference>
<reference evidence="3" key="2">
    <citation type="submission" date="2022-01" db="EMBL/GenBank/DDBJ databases">
        <authorList>
            <person name="Yamashiro T."/>
            <person name="Shiraishi A."/>
            <person name="Satake H."/>
            <person name="Nakayama K."/>
        </authorList>
    </citation>
    <scope>NUCLEOTIDE SEQUENCE</scope>
</reference>
<keyword evidence="4" id="KW-1185">Reference proteome</keyword>
<gene>
    <name evidence="3" type="ORF">Tco_0705783</name>
</gene>
<feature type="region of interest" description="Disordered" evidence="1">
    <location>
        <begin position="415"/>
        <end position="507"/>
    </location>
</feature>
<keyword evidence="3" id="KW-0548">Nucleotidyltransferase</keyword>
<keyword evidence="3" id="KW-0808">Transferase</keyword>
<dbReference type="Gene3D" id="2.40.70.10">
    <property type="entry name" value="Acid Proteases"/>
    <property type="match status" value="1"/>
</dbReference>
<feature type="region of interest" description="Disordered" evidence="1">
    <location>
        <begin position="275"/>
        <end position="296"/>
    </location>
</feature>
<keyword evidence="3" id="KW-0695">RNA-directed DNA polymerase</keyword>
<sequence length="1141" mass="128753">MLHQWRNIQGRAALCTPRRDVPNDVIKLMMFPYSLEGNARLWYEKEPPNSILTWEDLVTKFVNQFFPPSKTTHLKNEISRFTQKFEETFSEAWERFKELLRACPHHGFTELTQVDTFYNGLNENEQDSLNAAAGGNLLSKTTREALNIIENKSKVRYSRNRSNASRMNATSSKTDERIDKLADQLSTLVEIVSKKVVTPAPVKAVEETCVTCGGAHSWYNCPATDNNQASVCATTGTYNQVNPPNRVSNQMAPPGFAPVQNNGQNRNYQNQVQGNNFNRGNNFHGNQGFQAQNNHAPNFQNQGFQNQPFQVPNNQVQQEISNNFSSYKRNNDQMLRNMQNQINSLKGDLKNEIQNTIKSQQAVMMNQQTTFQNNLQNMICGLFQNQASTSGTLPSNTIPNPKGEMKAITTRSGVAYEGPSIPTNPSPKKVVERETEETTDKEQTNFQGSTAQIPPPVIPISIPEPDVPKTLPKTTPIPESDIPKSLPKPNIPYPSRRDDQKSRDKASNQMEKIFQIFQDLRFDISFADALLLMPRFAPTIKSLLMNKEKLLELAKIPLNENCSAMLLKKLPKKLGDPGKFLIPCNFLGMDVCHALADLGASINLMPLSIWKKLSLPDLTPTRMTLELADRSITRPKGLAEDIFVKVRNFHFPTDFVVFDLEADPRVPIILGRSFLRTSRALIDVYEGELVLRDGDEQITFHVNGMSKHPQKHKNESIKMVNNSCKDNFKKFTDEPALVCPPLLEDVNYEKEKQDVKNLAEPTDKRQTRITPCLKNFKVICKESIFHSNKPPQVSSVFAITFTLPSIEPKDSLIMGDEHVSTFSAKENVPIPRESEDTSRSDSKNVLPSCDDFSSINVPRDDSVTFSNPLFEFDVNFNSSDINPLFDEMLEDIGCKDSYDSNLDESTFLVTPLSDSNKDECLTPGDDIEFLLHHDLILYDAPIDEAECFDPGGDNDEIEAFLAIEVPTYIEEGYYDSEGDVLYLESLLSDDTTHNFSSDLFFDHEPQQIRNEPENESLITFSPKSDPLHNEFTDELITIPPGCVREHMDYINRMSLLCGNSSSRSPEKSHTIIESLPISTTLVEDSNSNREEIDIFSGPGDSIPPGIESDFDSEEDIIDNLTNDDPIPEYERLTFDINPMCQ</sequence>
<comment type="caution">
    <text evidence="3">The sequence shown here is derived from an EMBL/GenBank/DDBJ whole genome shotgun (WGS) entry which is preliminary data.</text>
</comment>
<dbReference type="PANTHER" id="PTHR33067:SF35">
    <property type="entry name" value="ASPARTIC PEPTIDASE DDI1-TYPE DOMAIN-CONTAINING PROTEIN"/>
    <property type="match status" value="1"/>
</dbReference>
<protein>
    <submittedName>
        <fullName evidence="3">Reverse transcriptase domain-containing protein</fullName>
    </submittedName>
</protein>
<accession>A0ABQ4Y7P4</accession>
<dbReference type="InterPro" id="IPR005162">
    <property type="entry name" value="Retrotrans_gag_dom"/>
</dbReference>
<evidence type="ECO:0000256" key="1">
    <source>
        <dbReference type="SAM" id="MobiDB-lite"/>
    </source>
</evidence>
<feature type="compositionally biased region" description="Basic and acidic residues" evidence="1">
    <location>
        <begin position="832"/>
        <end position="842"/>
    </location>
</feature>
<evidence type="ECO:0000313" key="4">
    <source>
        <dbReference type="Proteomes" id="UP001151760"/>
    </source>
</evidence>
<dbReference type="InterPro" id="IPR021109">
    <property type="entry name" value="Peptidase_aspartic_dom_sf"/>
</dbReference>
<evidence type="ECO:0000259" key="2">
    <source>
        <dbReference type="Pfam" id="PF03732"/>
    </source>
</evidence>
<dbReference type="Pfam" id="PF03732">
    <property type="entry name" value="Retrotrans_gag"/>
    <property type="match status" value="1"/>
</dbReference>
<dbReference type="Proteomes" id="UP001151760">
    <property type="component" value="Unassembled WGS sequence"/>
</dbReference>
<dbReference type="EMBL" id="BQNB010010116">
    <property type="protein sequence ID" value="GJS72942.1"/>
    <property type="molecule type" value="Genomic_DNA"/>
</dbReference>
<evidence type="ECO:0000313" key="3">
    <source>
        <dbReference type="EMBL" id="GJS72942.1"/>
    </source>
</evidence>
<reference evidence="3" key="1">
    <citation type="journal article" date="2022" name="Int. J. Mol. Sci.">
        <title>Draft Genome of Tanacetum Coccineum: Genomic Comparison of Closely Related Tanacetum-Family Plants.</title>
        <authorList>
            <person name="Yamashiro T."/>
            <person name="Shiraishi A."/>
            <person name="Nakayama K."/>
            <person name="Satake H."/>
        </authorList>
    </citation>
    <scope>NUCLEOTIDE SEQUENCE</scope>
</reference>
<dbReference type="CDD" id="cd00303">
    <property type="entry name" value="retropepsin_like"/>
    <property type="match status" value="1"/>
</dbReference>
<proteinExistence type="predicted"/>